<feature type="region of interest" description="Disordered" evidence="1">
    <location>
        <begin position="369"/>
        <end position="391"/>
    </location>
</feature>
<protein>
    <recommendedName>
        <fullName evidence="4">Dolichyldiphosphatase</fullName>
    </recommendedName>
</protein>
<accession>A0A7S4T527</accession>
<feature type="transmembrane region" description="Helical" evidence="2">
    <location>
        <begin position="149"/>
        <end position="167"/>
    </location>
</feature>
<evidence type="ECO:0000256" key="2">
    <source>
        <dbReference type="SAM" id="Phobius"/>
    </source>
</evidence>
<evidence type="ECO:0000313" key="3">
    <source>
        <dbReference type="EMBL" id="CAE4665887.1"/>
    </source>
</evidence>
<sequence length="391" mass="43091">MVHPAGLSSACLCASTCNRTFLASTCTRTFLGIWLLHAIRCGGVPDNDICAGTWTSEWAKEKGNIPESVQLRIKHSGNEELRKAIERHECPFGVALPGDVTWPKPPKALEGVVGGLDCMVFAMVIWSFIPYCVACYLVLIFLAKRGTRQLWTVLWIGLFVCLNELVVKRFLLQPRPGTFLEVRDYNGKFRGSCLKTCGMPSSHAGITSGLFVLIFLDGVFRVRAAETAEAGRRGPRRRARRSCPAADSAADSAAPQPAERPRTIRDDCFECLHYQRSDISLDGRSTLTHFEFVAHVTFWFVVLVPSAQARIILFDHTSNQVITGQLFGVALACTWWWAVRCLQYAYSGSVGKSFCRGLLTHNFPVAGGRPDAQEQNGYDSESGSLTASSSD</sequence>
<proteinExistence type="predicted"/>
<keyword evidence="2" id="KW-0472">Membrane</keyword>
<name>A0A7S4T527_9DINO</name>
<organism evidence="3">
    <name type="scientific">Alexandrium monilatum</name>
    <dbReference type="NCBI Taxonomy" id="311494"/>
    <lineage>
        <taxon>Eukaryota</taxon>
        <taxon>Sar</taxon>
        <taxon>Alveolata</taxon>
        <taxon>Dinophyceae</taxon>
        <taxon>Gonyaulacales</taxon>
        <taxon>Pyrocystaceae</taxon>
        <taxon>Alexandrium</taxon>
    </lineage>
</organism>
<gene>
    <name evidence="3" type="ORF">AMON00008_LOCUS62858</name>
</gene>
<feature type="compositionally biased region" description="Low complexity" evidence="1">
    <location>
        <begin position="242"/>
        <end position="257"/>
    </location>
</feature>
<keyword evidence="2" id="KW-0812">Transmembrane</keyword>
<feature type="compositionally biased region" description="Polar residues" evidence="1">
    <location>
        <begin position="373"/>
        <end position="391"/>
    </location>
</feature>
<keyword evidence="2" id="KW-1133">Transmembrane helix</keyword>
<feature type="region of interest" description="Disordered" evidence="1">
    <location>
        <begin position="231"/>
        <end position="260"/>
    </location>
</feature>
<evidence type="ECO:0008006" key="4">
    <source>
        <dbReference type="Google" id="ProtNLM"/>
    </source>
</evidence>
<dbReference type="AlphaFoldDB" id="A0A7S4T527"/>
<reference evidence="3" key="1">
    <citation type="submission" date="2021-01" db="EMBL/GenBank/DDBJ databases">
        <authorList>
            <person name="Corre E."/>
            <person name="Pelletier E."/>
            <person name="Niang G."/>
            <person name="Scheremetjew M."/>
            <person name="Finn R."/>
            <person name="Kale V."/>
            <person name="Holt S."/>
            <person name="Cochrane G."/>
            <person name="Meng A."/>
            <person name="Brown T."/>
            <person name="Cohen L."/>
        </authorList>
    </citation>
    <scope>NUCLEOTIDE SEQUENCE</scope>
    <source>
        <strain evidence="3">CCMP3105</strain>
    </source>
</reference>
<feature type="transmembrane region" description="Helical" evidence="2">
    <location>
        <begin position="120"/>
        <end position="143"/>
    </location>
</feature>
<dbReference type="EMBL" id="HBNR01087688">
    <property type="protein sequence ID" value="CAE4665887.1"/>
    <property type="molecule type" value="Transcribed_RNA"/>
</dbReference>
<evidence type="ECO:0000256" key="1">
    <source>
        <dbReference type="SAM" id="MobiDB-lite"/>
    </source>
</evidence>